<feature type="domain" description="PA" evidence="3">
    <location>
        <begin position="169"/>
        <end position="257"/>
    </location>
</feature>
<gene>
    <name evidence="6" type="ORF">Hamer_G006012</name>
</gene>
<protein>
    <submittedName>
        <fullName evidence="6">Aminopeptidase NAALADL1-like 2</fullName>
    </submittedName>
</protein>
<evidence type="ECO:0000259" key="5">
    <source>
        <dbReference type="Pfam" id="PF04389"/>
    </source>
</evidence>
<proteinExistence type="inferred from homology"/>
<evidence type="ECO:0000313" key="7">
    <source>
        <dbReference type="Proteomes" id="UP000747542"/>
    </source>
</evidence>
<feature type="region of interest" description="Disordered" evidence="2">
    <location>
        <begin position="322"/>
        <end position="344"/>
    </location>
</feature>
<dbReference type="SUPFAM" id="SSF52025">
    <property type="entry name" value="PA domain"/>
    <property type="match status" value="2"/>
</dbReference>
<dbReference type="AlphaFoldDB" id="A0A8J5MLY8"/>
<dbReference type="PANTHER" id="PTHR10404">
    <property type="entry name" value="N-ACETYLATED-ALPHA-LINKED ACIDIC DIPEPTIDASE"/>
    <property type="match status" value="1"/>
</dbReference>
<evidence type="ECO:0000256" key="2">
    <source>
        <dbReference type="SAM" id="MobiDB-lite"/>
    </source>
</evidence>
<dbReference type="GO" id="GO:0004177">
    <property type="term" value="F:aminopeptidase activity"/>
    <property type="evidence" value="ECO:0007669"/>
    <property type="project" value="UniProtKB-KW"/>
</dbReference>
<keyword evidence="6" id="KW-0645">Protease</keyword>
<dbReference type="Pfam" id="PF02225">
    <property type="entry name" value="PA"/>
    <property type="match status" value="1"/>
</dbReference>
<dbReference type="InterPro" id="IPR003137">
    <property type="entry name" value="PA_domain"/>
</dbReference>
<feature type="compositionally biased region" description="Low complexity" evidence="2">
    <location>
        <begin position="322"/>
        <end position="339"/>
    </location>
</feature>
<dbReference type="InterPro" id="IPR007484">
    <property type="entry name" value="Peptidase_M28"/>
</dbReference>
<reference evidence="6" key="1">
    <citation type="journal article" date="2021" name="Sci. Adv.">
        <title>The American lobster genome reveals insights on longevity, neural, and immune adaptations.</title>
        <authorList>
            <person name="Polinski J.M."/>
            <person name="Zimin A.V."/>
            <person name="Clark K.F."/>
            <person name="Kohn A.B."/>
            <person name="Sadowski N."/>
            <person name="Timp W."/>
            <person name="Ptitsyn A."/>
            <person name="Khanna P."/>
            <person name="Romanova D.Y."/>
            <person name="Williams P."/>
            <person name="Greenwood S.J."/>
            <person name="Moroz L.L."/>
            <person name="Walt D.R."/>
            <person name="Bodnar A.G."/>
        </authorList>
    </citation>
    <scope>NUCLEOTIDE SEQUENCE</scope>
    <source>
        <strain evidence="6">GMGI-L3</strain>
    </source>
</reference>
<feature type="domain" description="Peptidase M28" evidence="5">
    <location>
        <begin position="417"/>
        <end position="620"/>
    </location>
</feature>
<dbReference type="EMBL" id="JAHLQT010039184">
    <property type="protein sequence ID" value="KAG7156291.1"/>
    <property type="molecule type" value="Genomic_DNA"/>
</dbReference>
<feature type="domain" description="Transferrin receptor-like dimerisation" evidence="4">
    <location>
        <begin position="652"/>
        <end position="771"/>
    </location>
</feature>
<name>A0A8J5MLY8_HOMAM</name>
<dbReference type="Gene3D" id="3.50.30.30">
    <property type="match status" value="2"/>
</dbReference>
<evidence type="ECO:0000256" key="1">
    <source>
        <dbReference type="ARBA" id="ARBA00005634"/>
    </source>
</evidence>
<dbReference type="PANTHER" id="PTHR10404:SF46">
    <property type="entry name" value="VACUOLAR PROTEIN SORTING-ASSOCIATED PROTEIN 70"/>
    <property type="match status" value="1"/>
</dbReference>
<feature type="region of interest" description="Disordered" evidence="2">
    <location>
        <begin position="289"/>
        <end position="308"/>
    </location>
</feature>
<dbReference type="InterPro" id="IPR039373">
    <property type="entry name" value="Peptidase_M28B"/>
</dbReference>
<dbReference type="InterPro" id="IPR036757">
    <property type="entry name" value="TFR-like_dimer_dom_sf"/>
</dbReference>
<dbReference type="GO" id="GO:0004180">
    <property type="term" value="F:carboxypeptidase activity"/>
    <property type="evidence" value="ECO:0007669"/>
    <property type="project" value="TreeGrafter"/>
</dbReference>
<sequence>MVARVLQGVGVGALMVAALSLLLALNLNLGSFTPSPASAEISCSSSRRSPLTTVEEDALGRVKPSGDDYFGTAGEELINEMKADNMEKNLRYLTSQGHMAGTKQDLEQAEYLKKLWLEQGLDQVFLQPYTVQLSHPDLSKPNKDPLDGVDYDDSIPPAFLAFSPAGTIVTNELVYVNYGLYEDFEAVEAAGIKVKGRLVIAKFGQGFRGDKVQNAERFNASGIIIYTDPSDYHPDLEQGGAAYPNSFWLPESGIQRGSIVWHDGDPTTPLYPALVTTPPAAVTPPFNTATLPPSSNTETTPSSTVATPPATVATPLATVATPPATVATPPATVTPPSTTDGMYRVPDEQTDTPRIPAHTLSYNDARKLLVNIGGEEVPPAWRGGLNITYRMGPQLVRPGWTVKLEVHNIKHLVPTYNVIGVIHGSEEPDRYVIYGNHRDSWTFGSCDPSSATAVQMEMVRAYGQLLRNGWRPRRSMVFGSWGAGEYGFFGPWEWVEEYLKVFEMRAVAHLNVDLAIIGTYNMLISATPLLHKIIKEATKRTPAPDPSLGYTTLWEHWSQRLRAASPDLLDYNLASLSEHSPFYQHIGVPTSYMVWEINFEEYNWSDYPLYHTTYEDFDAILPMDPDDETVMLRKMVADLKAEYGDTLQEKGISLAHLDTVVNRFDEVAKTFITHVNNLTDVPLLLARQLNDQLLLLEKCYTNEAGSYLRPHVKNLMFGTSNFNQYEGWLAPGVRDALWEATHCQESCDHHWQVVQHQLSLLQYVINSAVLTMKDIRYI</sequence>
<dbReference type="Gene3D" id="3.40.630.10">
    <property type="entry name" value="Zn peptidases"/>
    <property type="match status" value="2"/>
</dbReference>
<dbReference type="SUPFAM" id="SSF53187">
    <property type="entry name" value="Zn-dependent exopeptidases"/>
    <property type="match status" value="1"/>
</dbReference>
<evidence type="ECO:0000259" key="4">
    <source>
        <dbReference type="Pfam" id="PF04253"/>
    </source>
</evidence>
<accession>A0A8J5MLY8</accession>
<dbReference type="InterPro" id="IPR046450">
    <property type="entry name" value="PA_dom_sf"/>
</dbReference>
<keyword evidence="6" id="KW-0378">Hydrolase</keyword>
<comment type="caution">
    <text evidence="6">The sequence shown here is derived from an EMBL/GenBank/DDBJ whole genome shotgun (WGS) entry which is preliminary data.</text>
</comment>
<dbReference type="SUPFAM" id="SSF47672">
    <property type="entry name" value="Transferrin receptor-like dimerisation domain"/>
    <property type="match status" value="1"/>
</dbReference>
<comment type="similarity">
    <text evidence="1">Belongs to the peptidase M28 family. M28B subfamily.</text>
</comment>
<dbReference type="FunFam" id="3.40.630.10:FF:000101">
    <property type="entry name" value="N-acetylated alpha-linked acidic dipeptidase like 1"/>
    <property type="match status" value="1"/>
</dbReference>
<dbReference type="Proteomes" id="UP000747542">
    <property type="component" value="Unassembled WGS sequence"/>
</dbReference>
<dbReference type="Pfam" id="PF04253">
    <property type="entry name" value="TFR_dimer"/>
    <property type="match status" value="1"/>
</dbReference>
<evidence type="ECO:0000259" key="3">
    <source>
        <dbReference type="Pfam" id="PF02225"/>
    </source>
</evidence>
<evidence type="ECO:0000313" key="6">
    <source>
        <dbReference type="EMBL" id="KAG7156291.1"/>
    </source>
</evidence>
<keyword evidence="7" id="KW-1185">Reference proteome</keyword>
<dbReference type="Pfam" id="PF04389">
    <property type="entry name" value="Peptidase_M28"/>
    <property type="match status" value="1"/>
</dbReference>
<dbReference type="InterPro" id="IPR007365">
    <property type="entry name" value="TFR-like_dimer_dom"/>
</dbReference>
<keyword evidence="6" id="KW-0031">Aminopeptidase</keyword>
<organism evidence="6 7">
    <name type="scientific">Homarus americanus</name>
    <name type="common">American lobster</name>
    <dbReference type="NCBI Taxonomy" id="6706"/>
    <lineage>
        <taxon>Eukaryota</taxon>
        <taxon>Metazoa</taxon>
        <taxon>Ecdysozoa</taxon>
        <taxon>Arthropoda</taxon>
        <taxon>Crustacea</taxon>
        <taxon>Multicrustacea</taxon>
        <taxon>Malacostraca</taxon>
        <taxon>Eumalacostraca</taxon>
        <taxon>Eucarida</taxon>
        <taxon>Decapoda</taxon>
        <taxon>Pleocyemata</taxon>
        <taxon>Astacidea</taxon>
        <taxon>Nephropoidea</taxon>
        <taxon>Nephropidae</taxon>
        <taxon>Homarus</taxon>
    </lineage>
</organism>